<dbReference type="GO" id="GO:0016020">
    <property type="term" value="C:membrane"/>
    <property type="evidence" value="ECO:0007669"/>
    <property type="project" value="InterPro"/>
</dbReference>
<organism evidence="3 4">
    <name type="scientific">Labilibaculum antarcticum</name>
    <dbReference type="NCBI Taxonomy" id="1717717"/>
    <lineage>
        <taxon>Bacteria</taxon>
        <taxon>Pseudomonadati</taxon>
        <taxon>Bacteroidota</taxon>
        <taxon>Bacteroidia</taxon>
        <taxon>Marinilabiliales</taxon>
        <taxon>Marinifilaceae</taxon>
        <taxon>Labilibaculum</taxon>
    </lineage>
</organism>
<name>A0A1Y1CP49_9BACT</name>
<dbReference type="KEGG" id="mbas:ALGA_3904"/>
<dbReference type="EMBL" id="AP018042">
    <property type="protein sequence ID" value="BAX82196.1"/>
    <property type="molecule type" value="Genomic_DNA"/>
</dbReference>
<keyword evidence="1" id="KW-0812">Transmembrane</keyword>
<protein>
    <recommendedName>
        <fullName evidence="2">FMN-binding domain-containing protein</fullName>
    </recommendedName>
</protein>
<evidence type="ECO:0000256" key="1">
    <source>
        <dbReference type="SAM" id="Phobius"/>
    </source>
</evidence>
<dbReference type="GO" id="GO:0010181">
    <property type="term" value="F:FMN binding"/>
    <property type="evidence" value="ECO:0007669"/>
    <property type="project" value="InterPro"/>
</dbReference>
<reference evidence="4" key="2">
    <citation type="journal article" date="2020" name="Antonie Van Leeuwenhoek">
        <title>Labilibaculum antarcticum sp. nov., a novel facultative anaerobic, psychrotorelant bacterium isolated from marine sediment of Antarctica.</title>
        <authorList>
            <person name="Watanabe M."/>
            <person name="Kojima H."/>
            <person name="Fukui M."/>
        </authorList>
    </citation>
    <scope>NUCLEOTIDE SEQUENCE [LARGE SCALE GENOMIC DNA]</scope>
    <source>
        <strain evidence="4">SPP2</strain>
    </source>
</reference>
<proteinExistence type="predicted"/>
<feature type="transmembrane region" description="Helical" evidence="1">
    <location>
        <begin position="338"/>
        <end position="359"/>
    </location>
</feature>
<dbReference type="SMART" id="SM00900">
    <property type="entry name" value="FMN_bind"/>
    <property type="match status" value="1"/>
</dbReference>
<keyword evidence="1" id="KW-0472">Membrane</keyword>
<dbReference type="Proteomes" id="UP000218267">
    <property type="component" value="Chromosome"/>
</dbReference>
<gene>
    <name evidence="3" type="ORF">ALGA_3904</name>
</gene>
<dbReference type="InterPro" id="IPR007329">
    <property type="entry name" value="FMN-bd"/>
</dbReference>
<dbReference type="Pfam" id="PF12801">
    <property type="entry name" value="Fer4_5"/>
    <property type="match status" value="2"/>
</dbReference>
<keyword evidence="1" id="KW-1133">Transmembrane helix</keyword>
<evidence type="ECO:0000313" key="4">
    <source>
        <dbReference type="Proteomes" id="UP000218267"/>
    </source>
</evidence>
<dbReference type="Pfam" id="PF04205">
    <property type="entry name" value="FMN_bind"/>
    <property type="match status" value="1"/>
</dbReference>
<keyword evidence="4" id="KW-1185">Reference proteome</keyword>
<sequence>MLINKLKKSLINGFAFASLLIAFYIGQSNTKEIDLISHSRLFQEYQIDKICNEKGSIIAYKGNNLIGYVSCGESQGYGGPLKVMILADSLGKIINSELLHDTETHAYIEKLKNKHYFDQYPNKILNDKFLIHDDISAVSGATISSNAIALASREASWSIASHNFSMDLPDVGIGWKFGLYELLVLLIFILAFIATQFKNKKLRYLTLFSSFIVIGFLINSSISLSHIARLILGFIPDIRQHLVWWILLIGNLLIITILGKNVYCNSICPFHAGQILLNKISGINFKIAPQLSRYLIKTPKFLLWLSLLLILISKNPTLAAYEPFAMFFSLDGIGIQWYILPASLIGSLFISDFFCHYFCPVGASFRWLIDIRKKLINQLKKQNG</sequence>
<feature type="transmembrane region" description="Helical" evidence="1">
    <location>
        <begin position="301"/>
        <end position="318"/>
    </location>
</feature>
<evidence type="ECO:0000313" key="3">
    <source>
        <dbReference type="EMBL" id="BAX82196.1"/>
    </source>
</evidence>
<feature type="transmembrane region" description="Helical" evidence="1">
    <location>
        <begin position="177"/>
        <end position="197"/>
    </location>
</feature>
<feature type="domain" description="FMN-binding" evidence="2">
    <location>
        <begin position="76"/>
        <end position="159"/>
    </location>
</feature>
<feature type="transmembrane region" description="Helical" evidence="1">
    <location>
        <begin position="242"/>
        <end position="259"/>
    </location>
</feature>
<accession>A0A1Y1CP49</accession>
<dbReference type="RefSeq" id="WP_096432284.1">
    <property type="nucleotide sequence ID" value="NZ_AP018042.1"/>
</dbReference>
<dbReference type="InterPro" id="IPR017896">
    <property type="entry name" value="4Fe4S_Fe-S-bd"/>
</dbReference>
<reference evidence="3 4" key="1">
    <citation type="journal article" date="2018" name="Mar. Genomics">
        <title>Complete genome sequence of Marinifilaceae bacterium strain SPP2, isolated from the Antarctic marine sediment.</title>
        <authorList>
            <person name="Watanabe M."/>
            <person name="Kojima H."/>
            <person name="Fukui M."/>
        </authorList>
    </citation>
    <scope>NUCLEOTIDE SEQUENCE [LARGE SCALE GENOMIC DNA]</scope>
    <source>
        <strain evidence="3 4">SPP2</strain>
    </source>
</reference>
<feature type="transmembrane region" description="Helical" evidence="1">
    <location>
        <begin position="204"/>
        <end position="222"/>
    </location>
</feature>
<evidence type="ECO:0000259" key="2">
    <source>
        <dbReference type="SMART" id="SM00900"/>
    </source>
</evidence>
<dbReference type="AlphaFoldDB" id="A0A1Y1CP49"/>
<dbReference type="OrthoDB" id="9806398at2"/>